<dbReference type="Proteomes" id="UP000176923">
    <property type="component" value="Unassembled WGS sequence"/>
</dbReference>
<proteinExistence type="predicted"/>
<dbReference type="InterPro" id="IPR003329">
    <property type="entry name" value="Cytidylyl_trans"/>
</dbReference>
<reference evidence="1 2" key="1">
    <citation type="journal article" date="2016" name="Nat. Commun.">
        <title>Thousands of microbial genomes shed light on interconnected biogeochemical processes in an aquifer system.</title>
        <authorList>
            <person name="Anantharaman K."/>
            <person name="Brown C.T."/>
            <person name="Hug L.A."/>
            <person name="Sharon I."/>
            <person name="Castelle C.J."/>
            <person name="Probst A.J."/>
            <person name="Thomas B.C."/>
            <person name="Singh A."/>
            <person name="Wilkins M.J."/>
            <person name="Karaoz U."/>
            <person name="Brodie E.L."/>
            <person name="Williams K.H."/>
            <person name="Hubbard S.S."/>
            <person name="Banfield J.F."/>
        </authorList>
    </citation>
    <scope>NUCLEOTIDE SEQUENCE [LARGE SCALE GENOMIC DNA]</scope>
</reference>
<name>A0A1F5ZUZ9_9BACT</name>
<evidence type="ECO:0000313" key="2">
    <source>
        <dbReference type="Proteomes" id="UP000176923"/>
    </source>
</evidence>
<protein>
    <recommendedName>
        <fullName evidence="3">Acylneuraminate cytidylyltransferase</fullName>
    </recommendedName>
</protein>
<dbReference type="InterPro" id="IPR050793">
    <property type="entry name" value="CMP-NeuNAc_synthase"/>
</dbReference>
<dbReference type="CDD" id="cd02513">
    <property type="entry name" value="CMP-NeuAc_Synthase"/>
    <property type="match status" value="1"/>
</dbReference>
<dbReference type="Pfam" id="PF02348">
    <property type="entry name" value="CTP_transf_3"/>
    <property type="match status" value="1"/>
</dbReference>
<dbReference type="AlphaFoldDB" id="A0A1F5ZUZ9"/>
<dbReference type="STRING" id="1798382.A3D77_02505"/>
<dbReference type="Gene3D" id="3.90.550.10">
    <property type="entry name" value="Spore Coat Polysaccharide Biosynthesis Protein SpsA, Chain A"/>
    <property type="match status" value="1"/>
</dbReference>
<dbReference type="InterPro" id="IPR029044">
    <property type="entry name" value="Nucleotide-diphossugar_trans"/>
</dbReference>
<gene>
    <name evidence="1" type="ORF">A3D77_02505</name>
</gene>
<dbReference type="PANTHER" id="PTHR21485:SF6">
    <property type="entry name" value="N-ACYLNEURAMINATE CYTIDYLYLTRANSFERASE-RELATED"/>
    <property type="match status" value="1"/>
</dbReference>
<sequence length="247" mass="28402">MITNCIALIPARIGSKRVRSKNILPLERHPLIAYAIHAAKTSGIFSRIIVSTNSKKIAHIAKTYGGEVPFLRPQRYAADHSPDIEWIRWTLHKLQQQGEEFEYFCILRPTSPFRTAETIQRAWKEFLLDKNVDSLRAVELCQQHPAKMWKVKGTRMVSLLKTPKRIKTPWHSTPYQVLPKIYAQNASLEIAKCTVVLKQGSISGGIIRPFVTNEYEGYDINNEKDYIYAKYLIETGYIELPTPKKFS</sequence>
<evidence type="ECO:0000313" key="1">
    <source>
        <dbReference type="EMBL" id="OGG16306.1"/>
    </source>
</evidence>
<dbReference type="GO" id="GO:0008781">
    <property type="term" value="F:N-acylneuraminate cytidylyltransferase activity"/>
    <property type="evidence" value="ECO:0007669"/>
    <property type="project" value="TreeGrafter"/>
</dbReference>
<dbReference type="PANTHER" id="PTHR21485">
    <property type="entry name" value="HAD SUPERFAMILY MEMBERS CMAS AND KDSC"/>
    <property type="match status" value="1"/>
</dbReference>
<dbReference type="SUPFAM" id="SSF53448">
    <property type="entry name" value="Nucleotide-diphospho-sugar transferases"/>
    <property type="match status" value="1"/>
</dbReference>
<dbReference type="EMBL" id="MFJL01000014">
    <property type="protein sequence ID" value="OGG16306.1"/>
    <property type="molecule type" value="Genomic_DNA"/>
</dbReference>
<evidence type="ECO:0008006" key="3">
    <source>
        <dbReference type="Google" id="ProtNLM"/>
    </source>
</evidence>
<organism evidence="1 2">
    <name type="scientific">Candidatus Gottesmanbacteria bacterium RIFCSPHIGHO2_02_FULL_39_11</name>
    <dbReference type="NCBI Taxonomy" id="1798382"/>
    <lineage>
        <taxon>Bacteria</taxon>
        <taxon>Candidatus Gottesmaniibacteriota</taxon>
    </lineage>
</organism>
<comment type="caution">
    <text evidence="1">The sequence shown here is derived from an EMBL/GenBank/DDBJ whole genome shotgun (WGS) entry which is preliminary data.</text>
</comment>
<accession>A0A1F5ZUZ9</accession>